<comment type="caution">
    <text evidence="1">The sequence shown here is derived from an EMBL/GenBank/DDBJ whole genome shotgun (WGS) entry which is preliminary data.</text>
</comment>
<evidence type="ECO:0000313" key="1">
    <source>
        <dbReference type="EMBL" id="KAJ8012449.1"/>
    </source>
</evidence>
<protein>
    <submittedName>
        <fullName evidence="1">Uncharacterized protein</fullName>
    </submittedName>
</protein>
<organism evidence="1 2">
    <name type="scientific">Dallia pectoralis</name>
    <name type="common">Alaska blackfish</name>
    <dbReference type="NCBI Taxonomy" id="75939"/>
    <lineage>
        <taxon>Eukaryota</taxon>
        <taxon>Metazoa</taxon>
        <taxon>Chordata</taxon>
        <taxon>Craniata</taxon>
        <taxon>Vertebrata</taxon>
        <taxon>Euteleostomi</taxon>
        <taxon>Actinopterygii</taxon>
        <taxon>Neopterygii</taxon>
        <taxon>Teleostei</taxon>
        <taxon>Protacanthopterygii</taxon>
        <taxon>Esociformes</taxon>
        <taxon>Umbridae</taxon>
        <taxon>Dallia</taxon>
    </lineage>
</organism>
<keyword evidence="2" id="KW-1185">Reference proteome</keyword>
<proteinExistence type="predicted"/>
<name>A0ACC2H8X3_DALPE</name>
<evidence type="ECO:0000313" key="2">
    <source>
        <dbReference type="Proteomes" id="UP001157502"/>
    </source>
</evidence>
<dbReference type="EMBL" id="CM055731">
    <property type="protein sequence ID" value="KAJ8012449.1"/>
    <property type="molecule type" value="Genomic_DNA"/>
</dbReference>
<dbReference type="Proteomes" id="UP001157502">
    <property type="component" value="Chromosome 4"/>
</dbReference>
<reference evidence="1" key="1">
    <citation type="submission" date="2021-05" db="EMBL/GenBank/DDBJ databases">
        <authorList>
            <person name="Pan Q."/>
            <person name="Jouanno E."/>
            <person name="Zahm M."/>
            <person name="Klopp C."/>
            <person name="Cabau C."/>
            <person name="Louis A."/>
            <person name="Berthelot C."/>
            <person name="Parey E."/>
            <person name="Roest Crollius H."/>
            <person name="Montfort J."/>
            <person name="Robinson-Rechavi M."/>
            <person name="Bouchez O."/>
            <person name="Lampietro C."/>
            <person name="Lopez Roques C."/>
            <person name="Donnadieu C."/>
            <person name="Postlethwait J."/>
            <person name="Bobe J."/>
            <person name="Dillon D."/>
            <person name="Chandos A."/>
            <person name="von Hippel F."/>
            <person name="Guiguen Y."/>
        </authorList>
    </citation>
    <scope>NUCLEOTIDE SEQUENCE</scope>
    <source>
        <strain evidence="1">YG-Jan2019</strain>
    </source>
</reference>
<sequence length="113" mass="12108">MSQLTAIYGDGVEDGETVCVGRGGQTKQSGKGVNLPAIFRAGSQAVFSEDNLHLSPAGSCRPSQASRSSLPLLRCYIPAQQENVAHSVLPSESDMRLKKTVSDIEQLKGEDRF</sequence>
<gene>
    <name evidence="1" type="ORF">DPEC_G00042880</name>
</gene>
<accession>A0ACC2H8X3</accession>